<comment type="caution">
    <text evidence="1">The sequence shown here is derived from an EMBL/GenBank/DDBJ whole genome shotgun (WGS) entry which is preliminary data.</text>
</comment>
<proteinExistence type="predicted"/>
<dbReference type="EMBL" id="BFEA01000113">
    <property type="protein sequence ID" value="GBG69374.1"/>
    <property type="molecule type" value="Genomic_DNA"/>
</dbReference>
<accession>A0A388KH32</accession>
<evidence type="ECO:0000313" key="2">
    <source>
        <dbReference type="Proteomes" id="UP000265515"/>
    </source>
</evidence>
<sequence>MEKGSILHFEDGEGASTTRLSDYLEQAFKKGRRDIHITSTGNIWCEDWKVLNRRFGMTVIEVRGVSCLLKEAKRWIEQGGQMLIKDPTETVSFPSRTRRELPVLLSQPWRRKLLWKKESHELTHMYQATRGFDKGSRQRMRNIISRGLNEKLGINLRKRHTIRIPYDDRVDRRRIGEVAKAKIVDLGLNDSIADIVRRHVRVVWMKKQTIGDELHNHRDFARSNGSICDCENNPFPLVEGHVRCRLSEVGAPDFILNARNIPPQRTREVRRGILAAILDGLGEIFRTSGKCLTVHLKEIQLCVRERETTHEGCYHLVQEWKWRNGLVCMPMDRNPGATYIVCPAVYARALRDTFWHGGSFRMCAISTDMALETCRKCYHEQGLSKLGSWCKKGGIGDAYVIPKNKDPARWRPIAPAWNSPSKVGAKKVAKALQCMLGSLAKGLHFNTTSSEDAIRRIQRWGSKSEEGQGVMSATFDIKNMFAELPHEMIQESLEWMIGMMEAKGYGRVNVNCCWKKPSMGRQSRDGHFSVKFGYIRQWVGFELDHSYSLAEGELIQQIQGIPMGGHTSSALTCILCVKSEAEFMYELGTLRKRTLGLRLMDDMVFFVRFLREKIDTMCQARDILKKLKGCYPQSLSLERTNAGDGTLSFLGCKIYVDQEGPKITPVNDEQTKVSMITSYLHRIVRC</sequence>
<name>A0A388KH32_CHABU</name>
<dbReference type="Proteomes" id="UP000265515">
    <property type="component" value="Unassembled WGS sequence"/>
</dbReference>
<dbReference type="Gramene" id="GBG69374">
    <property type="protein sequence ID" value="GBG69374"/>
    <property type="gene ID" value="CBR_g4067"/>
</dbReference>
<reference evidence="1 2" key="1">
    <citation type="journal article" date="2018" name="Cell">
        <title>The Chara Genome: Secondary Complexity and Implications for Plant Terrestrialization.</title>
        <authorList>
            <person name="Nishiyama T."/>
            <person name="Sakayama H."/>
            <person name="Vries J.D."/>
            <person name="Buschmann H."/>
            <person name="Saint-Marcoux D."/>
            <person name="Ullrich K.K."/>
            <person name="Haas F.B."/>
            <person name="Vanderstraeten L."/>
            <person name="Becker D."/>
            <person name="Lang D."/>
            <person name="Vosolsobe S."/>
            <person name="Rombauts S."/>
            <person name="Wilhelmsson P.K.I."/>
            <person name="Janitza P."/>
            <person name="Kern R."/>
            <person name="Heyl A."/>
            <person name="Rumpler F."/>
            <person name="Villalobos L.I.A.C."/>
            <person name="Clay J.M."/>
            <person name="Skokan R."/>
            <person name="Toyoda A."/>
            <person name="Suzuki Y."/>
            <person name="Kagoshima H."/>
            <person name="Schijlen E."/>
            <person name="Tajeshwar N."/>
            <person name="Catarino B."/>
            <person name="Hetherington A.J."/>
            <person name="Saltykova A."/>
            <person name="Bonnot C."/>
            <person name="Breuninger H."/>
            <person name="Symeonidi A."/>
            <person name="Radhakrishnan G.V."/>
            <person name="Van Nieuwerburgh F."/>
            <person name="Deforce D."/>
            <person name="Chang C."/>
            <person name="Karol K.G."/>
            <person name="Hedrich R."/>
            <person name="Ulvskov P."/>
            <person name="Glockner G."/>
            <person name="Delwiche C.F."/>
            <person name="Petrasek J."/>
            <person name="Van de Peer Y."/>
            <person name="Friml J."/>
            <person name="Beilby M."/>
            <person name="Dolan L."/>
            <person name="Kohara Y."/>
            <person name="Sugano S."/>
            <person name="Fujiyama A."/>
            <person name="Delaux P.-M."/>
            <person name="Quint M."/>
            <person name="TheiBen G."/>
            <person name="Hagemann M."/>
            <person name="Harholt J."/>
            <person name="Dunand C."/>
            <person name="Zachgo S."/>
            <person name="Langdale J."/>
            <person name="Maumus F."/>
            <person name="Straeten D.V.D."/>
            <person name="Gould S.B."/>
            <person name="Rensing S.A."/>
        </authorList>
    </citation>
    <scope>NUCLEOTIDE SEQUENCE [LARGE SCALE GENOMIC DNA]</scope>
    <source>
        <strain evidence="1 2">S276</strain>
    </source>
</reference>
<protein>
    <recommendedName>
        <fullName evidence="3">Reverse transcriptase domain-containing protein</fullName>
    </recommendedName>
</protein>
<gene>
    <name evidence="1" type="ORF">CBR_g4067</name>
</gene>
<organism evidence="1 2">
    <name type="scientific">Chara braunii</name>
    <name type="common">Braun's stonewort</name>
    <dbReference type="NCBI Taxonomy" id="69332"/>
    <lineage>
        <taxon>Eukaryota</taxon>
        <taxon>Viridiplantae</taxon>
        <taxon>Streptophyta</taxon>
        <taxon>Charophyceae</taxon>
        <taxon>Charales</taxon>
        <taxon>Characeae</taxon>
        <taxon>Chara</taxon>
    </lineage>
</organism>
<evidence type="ECO:0008006" key="3">
    <source>
        <dbReference type="Google" id="ProtNLM"/>
    </source>
</evidence>
<evidence type="ECO:0000313" key="1">
    <source>
        <dbReference type="EMBL" id="GBG69374.1"/>
    </source>
</evidence>
<dbReference type="AlphaFoldDB" id="A0A388KH32"/>
<keyword evidence="2" id="KW-1185">Reference proteome</keyword>